<dbReference type="Proteomes" id="UP001172159">
    <property type="component" value="Unassembled WGS sequence"/>
</dbReference>
<organism evidence="2 3">
    <name type="scientific">Apiosordaria backusii</name>
    <dbReference type="NCBI Taxonomy" id="314023"/>
    <lineage>
        <taxon>Eukaryota</taxon>
        <taxon>Fungi</taxon>
        <taxon>Dikarya</taxon>
        <taxon>Ascomycota</taxon>
        <taxon>Pezizomycotina</taxon>
        <taxon>Sordariomycetes</taxon>
        <taxon>Sordariomycetidae</taxon>
        <taxon>Sordariales</taxon>
        <taxon>Lasiosphaeriaceae</taxon>
        <taxon>Apiosordaria</taxon>
    </lineage>
</organism>
<keyword evidence="1" id="KW-0812">Transmembrane</keyword>
<reference evidence="2" key="1">
    <citation type="submission" date="2023-06" db="EMBL/GenBank/DDBJ databases">
        <title>Genome-scale phylogeny and comparative genomics of the fungal order Sordariales.</title>
        <authorList>
            <consortium name="Lawrence Berkeley National Laboratory"/>
            <person name="Hensen N."/>
            <person name="Bonometti L."/>
            <person name="Westerberg I."/>
            <person name="Brannstrom I.O."/>
            <person name="Guillou S."/>
            <person name="Cros-Aarteil S."/>
            <person name="Calhoun S."/>
            <person name="Haridas S."/>
            <person name="Kuo A."/>
            <person name="Mondo S."/>
            <person name="Pangilinan J."/>
            <person name="Riley R."/>
            <person name="Labutti K."/>
            <person name="Andreopoulos B."/>
            <person name="Lipzen A."/>
            <person name="Chen C."/>
            <person name="Yanf M."/>
            <person name="Daum C."/>
            <person name="Ng V."/>
            <person name="Clum A."/>
            <person name="Steindorff A."/>
            <person name="Ohm R."/>
            <person name="Martin F."/>
            <person name="Silar P."/>
            <person name="Natvig D."/>
            <person name="Lalanne C."/>
            <person name="Gautier V."/>
            <person name="Ament-Velasquez S.L."/>
            <person name="Kruys A."/>
            <person name="Hutchinson M.I."/>
            <person name="Powell A.J."/>
            <person name="Barry K."/>
            <person name="Miller A.N."/>
            <person name="Grigoriev I.V."/>
            <person name="Debuchy R."/>
            <person name="Gladieux P."/>
            <person name="Thoren M.H."/>
            <person name="Johannesson H."/>
        </authorList>
    </citation>
    <scope>NUCLEOTIDE SEQUENCE</scope>
    <source>
        <strain evidence="2">CBS 540.89</strain>
    </source>
</reference>
<comment type="caution">
    <text evidence="2">The sequence shown here is derived from an EMBL/GenBank/DDBJ whole genome shotgun (WGS) entry which is preliminary data.</text>
</comment>
<protein>
    <submittedName>
        <fullName evidence="2">Uncharacterized protein</fullName>
    </submittedName>
</protein>
<evidence type="ECO:0000256" key="1">
    <source>
        <dbReference type="SAM" id="Phobius"/>
    </source>
</evidence>
<name>A0AA40E122_9PEZI</name>
<sequence length="105" mass="11361">MGGWRRRGSKKKKGIARLVCSFLYLSLAHSGATIFFYSSSFTALSSGKFVWCLLLGLGRCMGYPAGSEASVFSRYFRKKRRGDGGAGKAADPGKWAVGIKADEPN</sequence>
<evidence type="ECO:0000313" key="3">
    <source>
        <dbReference type="Proteomes" id="UP001172159"/>
    </source>
</evidence>
<proteinExistence type="predicted"/>
<feature type="transmembrane region" description="Helical" evidence="1">
    <location>
        <begin position="15"/>
        <end position="37"/>
    </location>
</feature>
<dbReference type="AlphaFoldDB" id="A0AA40E122"/>
<gene>
    <name evidence="2" type="ORF">B0T21DRAFT_374014</name>
</gene>
<evidence type="ECO:0000313" key="2">
    <source>
        <dbReference type="EMBL" id="KAK0718758.1"/>
    </source>
</evidence>
<accession>A0AA40E122</accession>
<keyword evidence="1" id="KW-1133">Transmembrane helix</keyword>
<keyword evidence="1" id="KW-0472">Membrane</keyword>
<keyword evidence="3" id="KW-1185">Reference proteome</keyword>
<dbReference type="EMBL" id="JAUKTV010000013">
    <property type="protein sequence ID" value="KAK0718758.1"/>
    <property type="molecule type" value="Genomic_DNA"/>
</dbReference>
<feature type="transmembrane region" description="Helical" evidence="1">
    <location>
        <begin position="49"/>
        <end position="72"/>
    </location>
</feature>